<dbReference type="GeneID" id="5622512"/>
<evidence type="ECO:0000256" key="1">
    <source>
        <dbReference type="ARBA" id="ARBA00006739"/>
    </source>
</evidence>
<dbReference type="eggNOG" id="COG0463">
    <property type="taxonomic scope" value="Bacteria"/>
</dbReference>
<dbReference type="Gene3D" id="3.90.550.10">
    <property type="entry name" value="Spore Coat Polysaccharide Biosynthesis Protein SpsA, Chain A"/>
    <property type="match status" value="1"/>
</dbReference>
<dbReference type="STRING" id="315750.BPUM_3222"/>
<feature type="domain" description="Glycosyltransferase 2-like" evidence="2">
    <location>
        <begin position="7"/>
        <end position="122"/>
    </location>
</feature>
<comment type="similarity">
    <text evidence="1">Belongs to the glycosyltransferase 2 family.</text>
</comment>
<dbReference type="PANTHER" id="PTHR22916">
    <property type="entry name" value="GLYCOSYLTRANSFERASE"/>
    <property type="match status" value="1"/>
</dbReference>
<name>A8FI08_BACP2</name>
<sequence>MSQYKLSVVVLVYNTENYLKECLDSLVNQSMPDLQIIAVNDESPDNSGEILNEYEKKYPNITVIHQKNSGGANAGNHGLKYATGEFITLMDSDDILPLDAYEKLYLEAKRSEADIVIGRPNILINGVQKEIIYKKEREVWQSNRLIEHVKDYPDIFYDGFYWNKIFRRDLIFEHQCFMPPGMLYADRPMVHKAFLYANKIAIITDVVYLWRKRGEEATQKSITQLNGDLRNFQDRIESLAYQINYFEAYGDKELENEFLKRNIERLFFPIKNIVLDKKFRHVFYKEIKPILQKVDHIFNNDLGITSNLYIYFILNDLHEELIYYLAGNPKGNVIKDNGKFYWSLPFFRNKTLNIPDELFEIKVLKEEFIKINKIGIEDGKVIFKGIDIPKSFDGASVYISFESRHKLTEKTVISAFLDHTGKLNAALSLKDFNQVATYDIYIIVKIDNKEDKFRISNKMSSNKLNNLKDSNFNLFYTSNGKLSIENIDLKIEQLILNEVGIFILTEQPIIESDAFYLKNRITQEKIFMERVSSTEFKIKWEHFFESFKIYDLFYCSQERHFRMRKSLFTEKLNQMYRLETFQIEFYETDKGNISLKSSTFLTRLLSKLKR</sequence>
<keyword evidence="4" id="KW-1185">Reference proteome</keyword>
<dbReference type="EMBL" id="CP000813">
    <property type="protein sequence ID" value="ABV63875.1"/>
    <property type="molecule type" value="Genomic_DNA"/>
</dbReference>
<gene>
    <name evidence="3" type="ordered locus">BPUM_3222</name>
</gene>
<dbReference type="RefSeq" id="WP_012011454.1">
    <property type="nucleotide sequence ID" value="NC_009848.4"/>
</dbReference>
<reference evidence="3 4" key="3">
    <citation type="journal article" date="2013" name="PLoS ONE">
        <title>Candidate genes that may be responsible for the unusual resistances exhibited by Bacillus pumilus SAFR-032 spores.</title>
        <authorList>
            <person name="Tirumalai M.R."/>
            <person name="Rastogi R."/>
            <person name="Zamani N."/>
            <person name="O'Bryant Williams E."/>
            <person name="Allen S."/>
            <person name="Diouf F."/>
            <person name="Kwende S."/>
            <person name="Weinstock G.M."/>
            <person name="Venkateswaran K.J."/>
            <person name="Fox G.E."/>
        </authorList>
    </citation>
    <scope>NUCLEOTIDE SEQUENCE [LARGE SCALE GENOMIC DNA]</scope>
    <source>
        <strain evidence="3 4">SAFR-032</strain>
    </source>
</reference>
<dbReference type="CAZy" id="GT2">
    <property type="family name" value="Glycosyltransferase Family 2"/>
</dbReference>
<reference evidence="3 4" key="1">
    <citation type="journal article" date="2007" name="PLoS ONE">
        <title>Paradoxical DNA repair and peroxide resistance gene conservation in Bacillus pumilus SAFR-032.</title>
        <authorList>
            <person name="Gioia J."/>
            <person name="Yerrapragada S."/>
            <person name="Qin X."/>
            <person name="Jiang H."/>
            <person name="Igboeli O.C."/>
            <person name="Muzny D."/>
            <person name="Dugan-Rocha S."/>
            <person name="Ding Y."/>
            <person name="Hawes A."/>
            <person name="Liu W."/>
            <person name="Perez L."/>
            <person name="Kovar C."/>
            <person name="Dinh H."/>
            <person name="Lee S."/>
            <person name="Nazareth L."/>
            <person name="Blyth P."/>
            <person name="Holder M."/>
            <person name="Buhay C."/>
            <person name="Tirumalai M.R."/>
            <person name="Liu Y."/>
            <person name="Dasgupta I."/>
            <person name="Bokhetache L."/>
            <person name="Fujita M."/>
            <person name="Karouia F."/>
            <person name="Eswara Moorthy P."/>
            <person name="Siefert J."/>
            <person name="Uzman A."/>
            <person name="Buzumbo P."/>
            <person name="Verma A."/>
            <person name="Zwiya H."/>
            <person name="McWilliams B.D."/>
            <person name="Olowu A."/>
            <person name="Clinkenbeard K.D."/>
            <person name="Newcombe D."/>
            <person name="Golebiewski L."/>
            <person name="Petrosino J.F."/>
            <person name="Nicholson W.L."/>
            <person name="Fox G.E."/>
            <person name="Venkateswaran K."/>
            <person name="Highlander S.K."/>
            <person name="Weinstock G.M."/>
        </authorList>
    </citation>
    <scope>NUCLEOTIDE SEQUENCE [LARGE SCALE GENOMIC DNA]</scope>
    <source>
        <strain evidence="3 4">SAFR-032</strain>
    </source>
</reference>
<protein>
    <submittedName>
        <fullName evidence="3">Glycosyltransferase</fullName>
    </submittedName>
</protein>
<evidence type="ECO:0000313" key="4">
    <source>
        <dbReference type="Proteomes" id="UP000001355"/>
    </source>
</evidence>
<dbReference type="Pfam" id="PF00535">
    <property type="entry name" value="Glycos_transf_2"/>
    <property type="match status" value="1"/>
</dbReference>
<dbReference type="PANTHER" id="PTHR22916:SF3">
    <property type="entry name" value="UDP-GLCNAC:BETAGAL BETA-1,3-N-ACETYLGLUCOSAMINYLTRANSFERASE-LIKE PROTEIN 1"/>
    <property type="match status" value="1"/>
</dbReference>
<dbReference type="CDD" id="cd00761">
    <property type="entry name" value="Glyco_tranf_GTA_type"/>
    <property type="match status" value="1"/>
</dbReference>
<dbReference type="InterPro" id="IPR001173">
    <property type="entry name" value="Glyco_trans_2-like"/>
</dbReference>
<dbReference type="KEGG" id="bpu:BPUM_3222"/>
<dbReference type="AlphaFoldDB" id="A8FI08"/>
<reference evidence="3 4" key="2">
    <citation type="journal article" date="2013" name="Extremophiles">
        <title>An ICEBs1-like element may be associated with the extreme radiation and desiccation resistance of Bacillus pumilus SAFR-032 spores.</title>
        <authorList>
            <person name="Tirumalai M.R."/>
            <person name="Fox G.E."/>
        </authorList>
    </citation>
    <scope>NUCLEOTIDE SEQUENCE [LARGE SCALE GENOMIC DNA]</scope>
    <source>
        <strain evidence="3 4">SAFR-032</strain>
    </source>
</reference>
<dbReference type="Proteomes" id="UP000001355">
    <property type="component" value="Chromosome"/>
</dbReference>
<evidence type="ECO:0000313" key="3">
    <source>
        <dbReference type="EMBL" id="ABV63875.1"/>
    </source>
</evidence>
<evidence type="ECO:0000259" key="2">
    <source>
        <dbReference type="Pfam" id="PF00535"/>
    </source>
</evidence>
<dbReference type="HOGENOM" id="CLU_440532_0_0_9"/>
<dbReference type="GO" id="GO:0016758">
    <property type="term" value="F:hexosyltransferase activity"/>
    <property type="evidence" value="ECO:0007669"/>
    <property type="project" value="UniProtKB-ARBA"/>
</dbReference>
<dbReference type="OrthoDB" id="396512at2"/>
<accession>A8FI08</accession>
<proteinExistence type="inferred from homology"/>
<dbReference type="SUPFAM" id="SSF53448">
    <property type="entry name" value="Nucleotide-diphospho-sugar transferases"/>
    <property type="match status" value="1"/>
</dbReference>
<organism evidence="3 4">
    <name type="scientific">Bacillus pumilus (strain SAFR-032)</name>
    <dbReference type="NCBI Taxonomy" id="315750"/>
    <lineage>
        <taxon>Bacteria</taxon>
        <taxon>Bacillati</taxon>
        <taxon>Bacillota</taxon>
        <taxon>Bacilli</taxon>
        <taxon>Bacillales</taxon>
        <taxon>Bacillaceae</taxon>
        <taxon>Bacillus</taxon>
    </lineage>
</organism>
<dbReference type="InterPro" id="IPR029044">
    <property type="entry name" value="Nucleotide-diphossugar_trans"/>
</dbReference>